<dbReference type="Pfam" id="PF00319">
    <property type="entry name" value="SRF-TF"/>
    <property type="match status" value="1"/>
</dbReference>
<evidence type="ECO:0000313" key="8">
    <source>
        <dbReference type="Proteomes" id="UP001415857"/>
    </source>
</evidence>
<dbReference type="InterPro" id="IPR036879">
    <property type="entry name" value="TF_MADSbox_sf"/>
</dbReference>
<dbReference type="Proteomes" id="UP001415857">
    <property type="component" value="Unassembled WGS sequence"/>
</dbReference>
<dbReference type="EMBL" id="JBBPBK010000002">
    <property type="protein sequence ID" value="KAK9290615.1"/>
    <property type="molecule type" value="Genomic_DNA"/>
</dbReference>
<evidence type="ECO:0000313" key="7">
    <source>
        <dbReference type="EMBL" id="KAK9290615.1"/>
    </source>
</evidence>
<dbReference type="SMART" id="SM00432">
    <property type="entry name" value="MADS"/>
    <property type="match status" value="1"/>
</dbReference>
<evidence type="ECO:0000259" key="6">
    <source>
        <dbReference type="PROSITE" id="PS50066"/>
    </source>
</evidence>
<dbReference type="Gene3D" id="3.40.1810.10">
    <property type="entry name" value="Transcription factor, MADS-box"/>
    <property type="match status" value="1"/>
</dbReference>
<keyword evidence="5" id="KW-0539">Nucleus</keyword>
<dbReference type="PANTHER" id="PTHR48019">
    <property type="entry name" value="SERUM RESPONSE FACTOR HOMOLOG"/>
    <property type="match status" value="1"/>
</dbReference>
<evidence type="ECO:0000256" key="4">
    <source>
        <dbReference type="ARBA" id="ARBA00023163"/>
    </source>
</evidence>
<dbReference type="InterPro" id="IPR033897">
    <property type="entry name" value="SRF-like_MADS-box"/>
</dbReference>
<reference evidence="7 8" key="1">
    <citation type="journal article" date="2024" name="Plant J.">
        <title>Genome sequences and population genomics reveal climatic adaptation and genomic divergence between two closely related sweetgum species.</title>
        <authorList>
            <person name="Xu W.Q."/>
            <person name="Ren C.Q."/>
            <person name="Zhang X.Y."/>
            <person name="Comes H.P."/>
            <person name="Liu X.H."/>
            <person name="Li Y.G."/>
            <person name="Kettle C.J."/>
            <person name="Jalonen R."/>
            <person name="Gaisberger H."/>
            <person name="Ma Y.Z."/>
            <person name="Qiu Y.X."/>
        </authorList>
    </citation>
    <scope>NUCLEOTIDE SEQUENCE [LARGE SCALE GENOMIC DNA]</scope>
    <source>
        <strain evidence="7">Hangzhou</strain>
    </source>
</reference>
<accession>A0AAP0SA75</accession>
<gene>
    <name evidence="7" type="ORF">L1049_008787</name>
</gene>
<dbReference type="PROSITE" id="PS50066">
    <property type="entry name" value="MADS_BOX_2"/>
    <property type="match status" value="1"/>
</dbReference>
<evidence type="ECO:0000256" key="2">
    <source>
        <dbReference type="ARBA" id="ARBA00023015"/>
    </source>
</evidence>
<keyword evidence="4" id="KW-0804">Transcription</keyword>
<keyword evidence="8" id="KW-1185">Reference proteome</keyword>
<proteinExistence type="predicted"/>
<dbReference type="GO" id="GO:0046983">
    <property type="term" value="F:protein dimerization activity"/>
    <property type="evidence" value="ECO:0007669"/>
    <property type="project" value="InterPro"/>
</dbReference>
<dbReference type="GO" id="GO:0045944">
    <property type="term" value="P:positive regulation of transcription by RNA polymerase II"/>
    <property type="evidence" value="ECO:0007669"/>
    <property type="project" value="InterPro"/>
</dbReference>
<comment type="subcellular location">
    <subcellularLocation>
        <location evidence="1">Nucleus</location>
    </subcellularLocation>
</comment>
<dbReference type="SUPFAM" id="SSF55455">
    <property type="entry name" value="SRF-like"/>
    <property type="match status" value="1"/>
</dbReference>
<dbReference type="InterPro" id="IPR050142">
    <property type="entry name" value="MADS-box/MEF2_TF"/>
</dbReference>
<dbReference type="CDD" id="cd00266">
    <property type="entry name" value="MADS_SRF_like"/>
    <property type="match status" value="1"/>
</dbReference>
<organism evidence="7 8">
    <name type="scientific">Liquidambar formosana</name>
    <name type="common">Formosan gum</name>
    <dbReference type="NCBI Taxonomy" id="63359"/>
    <lineage>
        <taxon>Eukaryota</taxon>
        <taxon>Viridiplantae</taxon>
        <taxon>Streptophyta</taxon>
        <taxon>Embryophyta</taxon>
        <taxon>Tracheophyta</taxon>
        <taxon>Spermatophyta</taxon>
        <taxon>Magnoliopsida</taxon>
        <taxon>eudicotyledons</taxon>
        <taxon>Gunneridae</taxon>
        <taxon>Pentapetalae</taxon>
        <taxon>Saxifragales</taxon>
        <taxon>Altingiaceae</taxon>
        <taxon>Liquidambar</taxon>
    </lineage>
</organism>
<dbReference type="InterPro" id="IPR002100">
    <property type="entry name" value="TF_MADSbox"/>
</dbReference>
<dbReference type="AlphaFoldDB" id="A0AAP0SA75"/>
<comment type="caution">
    <text evidence="7">The sequence shown here is derived from an EMBL/GenBank/DDBJ whole genome shotgun (WGS) entry which is preliminary data.</text>
</comment>
<keyword evidence="2" id="KW-0805">Transcription regulation</keyword>
<evidence type="ECO:0000256" key="5">
    <source>
        <dbReference type="ARBA" id="ARBA00023242"/>
    </source>
</evidence>
<protein>
    <recommendedName>
        <fullName evidence="6">MADS-box domain-containing protein</fullName>
    </recommendedName>
</protein>
<feature type="domain" description="MADS-box" evidence="6">
    <location>
        <begin position="1"/>
        <end position="51"/>
    </location>
</feature>
<evidence type="ECO:0000256" key="1">
    <source>
        <dbReference type="ARBA" id="ARBA00004123"/>
    </source>
</evidence>
<evidence type="ECO:0000256" key="3">
    <source>
        <dbReference type="ARBA" id="ARBA00023125"/>
    </source>
</evidence>
<dbReference type="PRINTS" id="PR00404">
    <property type="entry name" value="MADSDOMAIN"/>
</dbReference>
<sequence>MGRGKLNMDLIRNEKSRYSNFRMRKKGLMKKTYELATLCGIDACIIVFGPKFGCHPIEIETWPQNPDETERRWKAKSIERHMEIMQKLITLLRMML</sequence>
<dbReference type="GO" id="GO:0000987">
    <property type="term" value="F:cis-regulatory region sequence-specific DNA binding"/>
    <property type="evidence" value="ECO:0007669"/>
    <property type="project" value="InterPro"/>
</dbReference>
<name>A0AAP0SA75_LIQFO</name>
<dbReference type="GO" id="GO:0005634">
    <property type="term" value="C:nucleus"/>
    <property type="evidence" value="ECO:0007669"/>
    <property type="project" value="UniProtKB-SubCell"/>
</dbReference>
<keyword evidence="3" id="KW-0238">DNA-binding</keyword>
<dbReference type="GO" id="GO:0000981">
    <property type="term" value="F:DNA-binding transcription factor activity, RNA polymerase II-specific"/>
    <property type="evidence" value="ECO:0007669"/>
    <property type="project" value="InterPro"/>
</dbReference>